<feature type="compositionally biased region" description="Polar residues" evidence="1">
    <location>
        <begin position="111"/>
        <end position="123"/>
    </location>
</feature>
<dbReference type="SUPFAM" id="SSF54675">
    <property type="entry name" value="Nicotinate/Quinolinate PRTase N-terminal domain-like"/>
    <property type="match status" value="1"/>
</dbReference>
<accession>A0ABM0MPN6</accession>
<keyword evidence="3" id="KW-1185">Reference proteome</keyword>
<sequence length="161" mass="18806">MKQIHMRILMIMILRFKLMVNHGSNGKSDYLKRLCGSLKKTFSKYLNGLQLNHSANVLSSTTSGSLHLKNSILIILIETEMLNFLNERSKRKRREMQKPEMQNTVEDEHTSQNMNGASWNLKSRGQKRPLDDNCQEIESKKRKNIMDDKPLFISLTQDKKR</sequence>
<dbReference type="GeneID" id="102803310"/>
<evidence type="ECO:0000256" key="2">
    <source>
        <dbReference type="SAM" id="SignalP"/>
    </source>
</evidence>
<reference evidence="4" key="1">
    <citation type="submission" date="2025-08" db="UniProtKB">
        <authorList>
            <consortium name="RefSeq"/>
        </authorList>
    </citation>
    <scope>IDENTIFICATION</scope>
    <source>
        <tissue evidence="4">Testes</tissue>
    </source>
</reference>
<dbReference type="RefSeq" id="XP_006821977.1">
    <property type="nucleotide sequence ID" value="XM_006821914.1"/>
</dbReference>
<name>A0ABM0MPN6_SACKO</name>
<organism evidence="3 4">
    <name type="scientific">Saccoglossus kowalevskii</name>
    <name type="common">Acorn worm</name>
    <dbReference type="NCBI Taxonomy" id="10224"/>
    <lineage>
        <taxon>Eukaryota</taxon>
        <taxon>Metazoa</taxon>
        <taxon>Hemichordata</taxon>
        <taxon>Enteropneusta</taxon>
        <taxon>Harrimaniidae</taxon>
        <taxon>Saccoglossus</taxon>
    </lineage>
</organism>
<gene>
    <name evidence="4" type="primary">LOC102803310</name>
</gene>
<evidence type="ECO:0000313" key="4">
    <source>
        <dbReference type="RefSeq" id="XP_006821977.1"/>
    </source>
</evidence>
<feature type="region of interest" description="Disordered" evidence="1">
    <location>
        <begin position="90"/>
        <end position="161"/>
    </location>
</feature>
<dbReference type="Proteomes" id="UP000694865">
    <property type="component" value="Unplaced"/>
</dbReference>
<feature type="signal peptide" evidence="2">
    <location>
        <begin position="1"/>
        <end position="23"/>
    </location>
</feature>
<feature type="chain" id="PRO_5046690141" evidence="2">
    <location>
        <begin position="24"/>
        <end position="161"/>
    </location>
</feature>
<evidence type="ECO:0000313" key="3">
    <source>
        <dbReference type="Proteomes" id="UP000694865"/>
    </source>
</evidence>
<evidence type="ECO:0000256" key="1">
    <source>
        <dbReference type="SAM" id="MobiDB-lite"/>
    </source>
</evidence>
<protein>
    <submittedName>
        <fullName evidence="4">Uncharacterized protein LOC102803310</fullName>
    </submittedName>
</protein>
<keyword evidence="2" id="KW-0732">Signal</keyword>
<proteinExistence type="predicted"/>